<dbReference type="EMBL" id="RQZG01000004">
    <property type="protein sequence ID" value="RRD06001.1"/>
    <property type="molecule type" value="Genomic_DNA"/>
</dbReference>
<dbReference type="RefSeq" id="WP_124843472.1">
    <property type="nucleotide sequence ID" value="NZ_RQZG01000004.1"/>
</dbReference>
<evidence type="ECO:0000313" key="2">
    <source>
        <dbReference type="EMBL" id="RRD06001.1"/>
    </source>
</evidence>
<evidence type="ECO:0008006" key="4">
    <source>
        <dbReference type="Google" id="ProtNLM"/>
    </source>
</evidence>
<protein>
    <recommendedName>
        <fullName evidence="4">Lipoprotein</fullName>
    </recommendedName>
</protein>
<comment type="caution">
    <text evidence="2">The sequence shown here is derived from an EMBL/GenBank/DDBJ whole genome shotgun (WGS) entry which is preliminary data.</text>
</comment>
<reference evidence="2 3" key="1">
    <citation type="submission" date="2018-11" db="EMBL/GenBank/DDBJ databases">
        <title>Genomes From Bacteria Associated with the Canine Oral Cavity: a Test Case for Automated Genome-Based Taxonomic Assignment.</title>
        <authorList>
            <person name="Coil D.A."/>
            <person name="Jospin G."/>
            <person name="Darling A.E."/>
            <person name="Wallis C."/>
            <person name="Davis I.J."/>
            <person name="Harris S."/>
            <person name="Eisen J.A."/>
            <person name="Holcombe L.J."/>
            <person name="O'Flynn C."/>
        </authorList>
    </citation>
    <scope>NUCLEOTIDE SEQUENCE [LARGE SCALE GENOMIC DNA]</scope>
    <source>
        <strain evidence="2 3">OH887_COT-365</strain>
    </source>
</reference>
<dbReference type="AlphaFoldDB" id="A0A3P1T971"/>
<sequence>MAPYVLRSLLCGALSLTVGLSAGCSGVSSTSTPYADDFRQARELASSDFERAVLEDDRITREEYEEAVQRFVECVRGKGVSITPVERHGSYIYESSGSMEHYDAAAEECEIGTTRLIEPLFSEVLTNPEKLTWEEAVARCYVTAGLVEAPFSGQDLVRLLEAAGGMQKIPVHMDDNGDVTHVDDPVDQSDVPIDPAAKAIEDSEAASNCKENPAAGGQS</sequence>
<dbReference type="Proteomes" id="UP000280819">
    <property type="component" value="Unassembled WGS sequence"/>
</dbReference>
<gene>
    <name evidence="2" type="ORF">EII34_04775</name>
</gene>
<organism evidence="2 3">
    <name type="scientific">Arachnia propionica</name>
    <dbReference type="NCBI Taxonomy" id="1750"/>
    <lineage>
        <taxon>Bacteria</taxon>
        <taxon>Bacillati</taxon>
        <taxon>Actinomycetota</taxon>
        <taxon>Actinomycetes</taxon>
        <taxon>Propionibacteriales</taxon>
        <taxon>Propionibacteriaceae</taxon>
        <taxon>Arachnia</taxon>
    </lineage>
</organism>
<dbReference type="PROSITE" id="PS51257">
    <property type="entry name" value="PROKAR_LIPOPROTEIN"/>
    <property type="match status" value="1"/>
</dbReference>
<keyword evidence="1" id="KW-0732">Signal</keyword>
<evidence type="ECO:0000256" key="1">
    <source>
        <dbReference type="SAM" id="SignalP"/>
    </source>
</evidence>
<evidence type="ECO:0000313" key="3">
    <source>
        <dbReference type="Proteomes" id="UP000280819"/>
    </source>
</evidence>
<feature type="chain" id="PRO_5038817474" description="Lipoprotein" evidence="1">
    <location>
        <begin position="23"/>
        <end position="219"/>
    </location>
</feature>
<proteinExistence type="predicted"/>
<name>A0A3P1T971_9ACTN</name>
<accession>A0A3P1T971</accession>
<dbReference type="OrthoDB" id="3230981at2"/>
<feature type="signal peptide" evidence="1">
    <location>
        <begin position="1"/>
        <end position="22"/>
    </location>
</feature>